<gene>
    <name evidence="3" type="ordered locus">Metho_1817</name>
</gene>
<dbReference type="InterPro" id="IPR013783">
    <property type="entry name" value="Ig-like_fold"/>
</dbReference>
<name>L0L154_METHD</name>
<reference evidence="4" key="1">
    <citation type="submission" date="2012-02" db="EMBL/GenBank/DDBJ databases">
        <title>Complete sequence of chromosome of Methanomethylovorans hollandica DSM 15978.</title>
        <authorList>
            <person name="Lucas S."/>
            <person name="Copeland A."/>
            <person name="Lapidus A."/>
            <person name="Glavina del Rio T."/>
            <person name="Dalin E."/>
            <person name="Tice H."/>
            <person name="Bruce D."/>
            <person name="Goodwin L."/>
            <person name="Pitluck S."/>
            <person name="Peters L."/>
            <person name="Mikhailova N."/>
            <person name="Held B."/>
            <person name="Kyrpides N."/>
            <person name="Mavromatis K."/>
            <person name="Ivanova N."/>
            <person name="Brettin T."/>
            <person name="Detter J.C."/>
            <person name="Han C."/>
            <person name="Larimer F."/>
            <person name="Land M."/>
            <person name="Hauser L."/>
            <person name="Markowitz V."/>
            <person name="Cheng J.-F."/>
            <person name="Hugenholtz P."/>
            <person name="Woyke T."/>
            <person name="Wu D."/>
            <person name="Spring S."/>
            <person name="Schroeder M."/>
            <person name="Brambilla E."/>
            <person name="Klenk H.-P."/>
            <person name="Eisen J.A."/>
        </authorList>
    </citation>
    <scope>NUCLEOTIDE SEQUENCE [LARGE SCALE GENOMIC DNA]</scope>
    <source>
        <strain evidence="4">DSM 15978 / NBRC 107637 / DMS1</strain>
    </source>
</reference>
<dbReference type="Gene3D" id="2.60.40.10">
    <property type="entry name" value="Immunoglobulins"/>
    <property type="match status" value="1"/>
</dbReference>
<dbReference type="Pfam" id="PF06848">
    <property type="entry name" value="Disaggr_repeat"/>
    <property type="match status" value="1"/>
</dbReference>
<dbReference type="InterPro" id="IPR049804">
    <property type="entry name" value="Choice_anch_L"/>
</dbReference>
<dbReference type="HOGENOM" id="CLU_397220_0_0_2"/>
<dbReference type="NCBIfam" id="NF033679">
    <property type="entry name" value="DNRLRE_dom"/>
    <property type="match status" value="1"/>
</dbReference>
<proteinExistence type="inferred from homology"/>
<accession>L0L154</accession>
<dbReference type="InterPro" id="IPR010671">
    <property type="entry name" value="Disaggr-rel_dom"/>
</dbReference>
<organism evidence="3 4">
    <name type="scientific">Methanomethylovorans hollandica (strain DSM 15978 / NBRC 107637 / DMS1)</name>
    <dbReference type="NCBI Taxonomy" id="867904"/>
    <lineage>
        <taxon>Archaea</taxon>
        <taxon>Methanobacteriati</taxon>
        <taxon>Methanobacteriota</taxon>
        <taxon>Stenosarchaea group</taxon>
        <taxon>Methanomicrobia</taxon>
        <taxon>Methanosarcinales</taxon>
        <taxon>Methanosarcinaceae</taxon>
        <taxon>Methanomethylovorans</taxon>
    </lineage>
</organism>
<evidence type="ECO:0000313" key="4">
    <source>
        <dbReference type="Proteomes" id="UP000010866"/>
    </source>
</evidence>
<dbReference type="SUPFAM" id="SSF49373">
    <property type="entry name" value="Invasin/intimin cell-adhesion fragments"/>
    <property type="match status" value="1"/>
</dbReference>
<sequence precursor="true">MEYQEKKDRSQKNIFKLSGVLFLLIILSVGIVAADRIEDVKSDKSAPIYNSFTIYSTGIATSDLNASLTPTDLVNSLLGGGVSVSNVTFTGNNRASGLFSGGNGIIGFDSGVILGTGDINNVIGPNKYNSTGTNYSLPGDDVLDGLIPSYNTYDAAILEFDFVPNTSQMTFNYVFGSEEYNEYANTEYNDVFGFFVNGNTTDFNIALLPGITPPTPVSINSVNGGYPLGTDPKNPEFYINNVLPNATINTELDGLTVVLTAIANVKPGELNHIKLAIGDAGDPYLDSYVFIQAGSVMSLKLSLTPLNTTNEVGTSHTLTSRLVNTNNEPISGKTITFTVSGPNAQNGTAVTDSNGNATWSYIGSNAGTDTIVAINDEETSNPISTAWVQVDHEVSIDIEKYVWNGTDWEDTDSAPGPSLSFDPVKFKIVVNNNGNVTLTGVNVTDDKYGPVLLNNTTLDPNASTAAEYNVSISPGQQINNATASGYYNGTEYTDQDSAYYVGTNANVHTAINDNNLRESSSCSVLGTTTYLDVGNNESRARDVMLFDLSMYDKNDTISRATLSLFWYYPESKTRTSDTVVEVYRPAQWNPEHVTWYYYDYHRAWQPVGGAWFDVNNIAQGNVPYASVTFPASTVPDNQYHDFDVTQLVQEYISGTYENTGFFLKASTESGNYIAFYSSEWSNPDQRPKLTVEL</sequence>
<evidence type="ECO:0000256" key="1">
    <source>
        <dbReference type="ARBA" id="ARBA00010116"/>
    </source>
</evidence>
<protein>
    <submittedName>
        <fullName evidence="3">Ig-like domain-containing protein</fullName>
    </submittedName>
</protein>
<dbReference type="InterPro" id="IPR003344">
    <property type="entry name" value="Big_1_dom"/>
</dbReference>
<dbReference type="InterPro" id="IPR008964">
    <property type="entry name" value="Invasin/intimin_cell_adhesion"/>
</dbReference>
<evidence type="ECO:0000313" key="3">
    <source>
        <dbReference type="EMBL" id="AGB49999.1"/>
    </source>
</evidence>
<dbReference type="Proteomes" id="UP000010866">
    <property type="component" value="Chromosome"/>
</dbReference>
<dbReference type="EMBL" id="CP003362">
    <property type="protein sequence ID" value="AGB49999.1"/>
    <property type="molecule type" value="Genomic_DNA"/>
</dbReference>
<dbReference type="RefSeq" id="WP_015325164.1">
    <property type="nucleotide sequence ID" value="NC_019977.1"/>
</dbReference>
<dbReference type="AlphaFoldDB" id="L0L154"/>
<dbReference type="OrthoDB" id="142932at2157"/>
<comment type="similarity">
    <text evidence="1">Belongs to the intimin/invasin family.</text>
</comment>
<dbReference type="KEGG" id="mhz:Metho_1817"/>
<dbReference type="NCBIfam" id="NF038133">
    <property type="entry name" value="choice_anch_L"/>
    <property type="match status" value="1"/>
</dbReference>
<keyword evidence="4" id="KW-1185">Reference proteome</keyword>
<feature type="domain" description="Big-1" evidence="2">
    <location>
        <begin position="298"/>
        <end position="388"/>
    </location>
</feature>
<dbReference type="GeneID" id="65348653"/>
<dbReference type="PROSITE" id="PS51127">
    <property type="entry name" value="BIG1"/>
    <property type="match status" value="1"/>
</dbReference>
<evidence type="ECO:0000259" key="2">
    <source>
        <dbReference type="PROSITE" id="PS51127"/>
    </source>
</evidence>